<evidence type="ECO:0000256" key="7">
    <source>
        <dbReference type="ARBA" id="ARBA00022475"/>
    </source>
</evidence>
<keyword evidence="10 13" id="KW-1133">Transmembrane helix</keyword>
<dbReference type="NCBIfam" id="TIGR00739">
    <property type="entry name" value="yajC"/>
    <property type="match status" value="1"/>
</dbReference>
<evidence type="ECO:0000256" key="6">
    <source>
        <dbReference type="ARBA" id="ARBA00022448"/>
    </source>
</evidence>
<keyword evidence="7" id="KW-1003">Cell membrane</keyword>
<keyword evidence="8 13" id="KW-0812">Transmembrane</keyword>
<dbReference type="AlphaFoldDB" id="A0A916TLS7"/>
<evidence type="ECO:0000256" key="11">
    <source>
        <dbReference type="ARBA" id="ARBA00023010"/>
    </source>
</evidence>
<evidence type="ECO:0000256" key="12">
    <source>
        <dbReference type="ARBA" id="ARBA00023136"/>
    </source>
</evidence>
<comment type="function">
    <text evidence="1">The SecYEG-SecDF-YajC-YidC holo-translocon (HTL) protein secretase/insertase is a supercomplex required for protein secretion, insertion of proteins into membranes, and assembly of membrane protein complexes. While the SecYEG complex is essential for assembly of a number of proteins and complexes, the SecDF-YajC-YidC subcomplex facilitates these functions.</text>
</comment>
<dbReference type="PRINTS" id="PR01853">
    <property type="entry name" value="YAJCTRNLCASE"/>
</dbReference>
<dbReference type="SMART" id="SM01323">
    <property type="entry name" value="YajC"/>
    <property type="match status" value="1"/>
</dbReference>
<evidence type="ECO:0000256" key="9">
    <source>
        <dbReference type="ARBA" id="ARBA00022927"/>
    </source>
</evidence>
<dbReference type="EMBL" id="BMFA01000008">
    <property type="protein sequence ID" value="GGB54207.1"/>
    <property type="molecule type" value="Genomic_DNA"/>
</dbReference>
<protein>
    <recommendedName>
        <fullName evidence="5">Sec translocon accessory complex subunit YajC</fullName>
    </recommendedName>
</protein>
<accession>A0A916TLS7</accession>
<keyword evidence="9" id="KW-0653">Protein transport</keyword>
<reference evidence="14" key="2">
    <citation type="submission" date="2020-09" db="EMBL/GenBank/DDBJ databases">
        <authorList>
            <person name="Sun Q."/>
            <person name="Zhou Y."/>
        </authorList>
    </citation>
    <scope>NUCLEOTIDE SEQUENCE</scope>
    <source>
        <strain evidence="14">CGMCC 1.12426</strain>
    </source>
</reference>
<keyword evidence="11" id="KW-0811">Translocation</keyword>
<evidence type="ECO:0000256" key="1">
    <source>
        <dbReference type="ARBA" id="ARBA00002061"/>
    </source>
</evidence>
<keyword evidence="15" id="KW-1185">Reference proteome</keyword>
<dbReference type="Proteomes" id="UP000605148">
    <property type="component" value="Unassembled WGS sequence"/>
</dbReference>
<proteinExistence type="inferred from homology"/>
<evidence type="ECO:0000256" key="3">
    <source>
        <dbReference type="ARBA" id="ARBA00006742"/>
    </source>
</evidence>
<comment type="subunit">
    <text evidence="4">Part of the SecDF-YidC-YajC translocase complex. The SecDF-YidC-YajC translocase forms a supercomplex with SecYEG, called the holo-translocon (HTL).</text>
</comment>
<dbReference type="PANTHER" id="PTHR33909">
    <property type="entry name" value="SEC TRANSLOCON ACCESSORY COMPLEX SUBUNIT YAJC"/>
    <property type="match status" value="1"/>
</dbReference>
<dbReference type="OrthoDB" id="9811406at2"/>
<evidence type="ECO:0000256" key="2">
    <source>
        <dbReference type="ARBA" id="ARBA00004162"/>
    </source>
</evidence>
<dbReference type="GO" id="GO:0005886">
    <property type="term" value="C:plasma membrane"/>
    <property type="evidence" value="ECO:0007669"/>
    <property type="project" value="UniProtKB-SubCell"/>
</dbReference>
<organism evidence="14 15">
    <name type="scientific">Roseibium aquae</name>
    <dbReference type="NCBI Taxonomy" id="1323746"/>
    <lineage>
        <taxon>Bacteria</taxon>
        <taxon>Pseudomonadati</taxon>
        <taxon>Pseudomonadota</taxon>
        <taxon>Alphaproteobacteria</taxon>
        <taxon>Hyphomicrobiales</taxon>
        <taxon>Stappiaceae</taxon>
        <taxon>Roseibium</taxon>
    </lineage>
</organism>
<sequence>MLITPAYAQAAGPASGSDFLLSLLPFVAIFAIMWFLIIRPQRQRMKQHQEMVSNLRRGDTVVTSGGLIGKVSKVVDDGELHVELAEGVKVRLVRNMVQEVRAKSEPVKDNS</sequence>
<reference evidence="14" key="1">
    <citation type="journal article" date="2014" name="Int. J. Syst. Evol. Microbiol.">
        <title>Complete genome sequence of Corynebacterium casei LMG S-19264T (=DSM 44701T), isolated from a smear-ripened cheese.</title>
        <authorList>
            <consortium name="US DOE Joint Genome Institute (JGI-PGF)"/>
            <person name="Walter F."/>
            <person name="Albersmeier A."/>
            <person name="Kalinowski J."/>
            <person name="Ruckert C."/>
        </authorList>
    </citation>
    <scope>NUCLEOTIDE SEQUENCE</scope>
    <source>
        <strain evidence="14">CGMCC 1.12426</strain>
    </source>
</reference>
<evidence type="ECO:0000256" key="8">
    <source>
        <dbReference type="ARBA" id="ARBA00022692"/>
    </source>
</evidence>
<dbReference type="PANTHER" id="PTHR33909:SF1">
    <property type="entry name" value="SEC TRANSLOCON ACCESSORY COMPLEX SUBUNIT YAJC"/>
    <property type="match status" value="1"/>
</dbReference>
<evidence type="ECO:0000256" key="4">
    <source>
        <dbReference type="ARBA" id="ARBA00011718"/>
    </source>
</evidence>
<dbReference type="Pfam" id="PF02699">
    <property type="entry name" value="YajC"/>
    <property type="match status" value="1"/>
</dbReference>
<dbReference type="GO" id="GO:0015031">
    <property type="term" value="P:protein transport"/>
    <property type="evidence" value="ECO:0007669"/>
    <property type="project" value="UniProtKB-KW"/>
</dbReference>
<name>A0A916TLS7_9HYPH</name>
<evidence type="ECO:0000256" key="10">
    <source>
        <dbReference type="ARBA" id="ARBA00022989"/>
    </source>
</evidence>
<evidence type="ECO:0000313" key="14">
    <source>
        <dbReference type="EMBL" id="GGB54207.1"/>
    </source>
</evidence>
<comment type="subcellular location">
    <subcellularLocation>
        <location evidence="2">Cell membrane</location>
        <topology evidence="2">Single-pass membrane protein</topology>
    </subcellularLocation>
</comment>
<keyword evidence="12 13" id="KW-0472">Membrane</keyword>
<evidence type="ECO:0000256" key="5">
    <source>
        <dbReference type="ARBA" id="ARBA00014962"/>
    </source>
</evidence>
<feature type="transmembrane region" description="Helical" evidence="13">
    <location>
        <begin position="20"/>
        <end position="38"/>
    </location>
</feature>
<evidence type="ECO:0000256" key="13">
    <source>
        <dbReference type="SAM" id="Phobius"/>
    </source>
</evidence>
<dbReference type="InterPro" id="IPR003849">
    <property type="entry name" value="Preprotein_translocase_YajC"/>
</dbReference>
<comment type="similarity">
    <text evidence="3">Belongs to the YajC family.</text>
</comment>
<keyword evidence="6" id="KW-0813">Transport</keyword>
<gene>
    <name evidence="14" type="primary">yajC</name>
    <name evidence="14" type="ORF">GCM10011316_27800</name>
</gene>
<comment type="caution">
    <text evidence="14">The sequence shown here is derived from an EMBL/GenBank/DDBJ whole genome shotgun (WGS) entry which is preliminary data.</text>
</comment>
<evidence type="ECO:0000313" key="15">
    <source>
        <dbReference type="Proteomes" id="UP000605148"/>
    </source>
</evidence>
<dbReference type="RefSeq" id="WP_150497048.1">
    <property type="nucleotide sequence ID" value="NZ_BMFA01000008.1"/>
</dbReference>